<feature type="region of interest" description="Disordered" evidence="2">
    <location>
        <begin position="369"/>
        <end position="444"/>
    </location>
</feature>
<dbReference type="FunFam" id="1.20.1260.60:FF:000002">
    <property type="entry name" value="Vacuolar protein sorting-associated protein IST1"/>
    <property type="match status" value="1"/>
</dbReference>
<dbReference type="InterPro" id="IPR042277">
    <property type="entry name" value="IST1-like"/>
</dbReference>
<organism evidence="3 4">
    <name type="scientific">Penstemon smallii</name>
    <dbReference type="NCBI Taxonomy" id="265156"/>
    <lineage>
        <taxon>Eukaryota</taxon>
        <taxon>Viridiplantae</taxon>
        <taxon>Streptophyta</taxon>
        <taxon>Embryophyta</taxon>
        <taxon>Tracheophyta</taxon>
        <taxon>Spermatophyta</taxon>
        <taxon>Magnoliopsida</taxon>
        <taxon>eudicotyledons</taxon>
        <taxon>Gunneridae</taxon>
        <taxon>Pentapetalae</taxon>
        <taxon>asterids</taxon>
        <taxon>lamiids</taxon>
        <taxon>Lamiales</taxon>
        <taxon>Plantaginaceae</taxon>
        <taxon>Cheloneae</taxon>
        <taxon>Penstemon</taxon>
    </lineage>
</organism>
<evidence type="ECO:0000313" key="3">
    <source>
        <dbReference type="EMBL" id="KAL3840900.1"/>
    </source>
</evidence>
<feature type="compositionally biased region" description="Basic and acidic residues" evidence="2">
    <location>
        <begin position="211"/>
        <end position="224"/>
    </location>
</feature>
<reference evidence="3 4" key="1">
    <citation type="submission" date="2024-12" db="EMBL/GenBank/DDBJ databases">
        <title>The unique morphological basis and parallel evolutionary history of personate flowers in Penstemon.</title>
        <authorList>
            <person name="Depatie T.H."/>
            <person name="Wessinger C.A."/>
        </authorList>
    </citation>
    <scope>NUCLEOTIDE SEQUENCE [LARGE SCALE GENOMIC DNA]</scope>
    <source>
        <strain evidence="3">WTNN_2</strain>
        <tissue evidence="3">Leaf</tissue>
    </source>
</reference>
<feature type="compositionally biased region" description="Basic and acidic residues" evidence="2">
    <location>
        <begin position="232"/>
        <end position="242"/>
    </location>
</feature>
<evidence type="ECO:0000256" key="2">
    <source>
        <dbReference type="SAM" id="MobiDB-lite"/>
    </source>
</evidence>
<feature type="compositionally biased region" description="Basic and acidic residues" evidence="2">
    <location>
        <begin position="276"/>
        <end position="295"/>
    </location>
</feature>
<dbReference type="PANTHER" id="PTHR12161">
    <property type="entry name" value="IST1 FAMILY MEMBER"/>
    <property type="match status" value="1"/>
</dbReference>
<protein>
    <recommendedName>
        <fullName evidence="5">Regulator of Vps4 activity in the MVB pathway protein</fullName>
    </recommendedName>
</protein>
<accession>A0ABD3TVR5</accession>
<comment type="caution">
    <text evidence="3">The sequence shown here is derived from an EMBL/GenBank/DDBJ whole genome shotgun (WGS) entry which is preliminary data.</text>
</comment>
<name>A0ABD3TVR5_9LAMI</name>
<dbReference type="InterPro" id="IPR005061">
    <property type="entry name" value="Ist1"/>
</dbReference>
<comment type="similarity">
    <text evidence="1">Belongs to the IST1 family.</text>
</comment>
<dbReference type="PANTHER" id="PTHR12161:SF88">
    <property type="entry name" value="REGULATOR OF VPS4 ACTIVITY IN THE MVB PATHWAY PROTEIN"/>
    <property type="match status" value="1"/>
</dbReference>
<evidence type="ECO:0000313" key="4">
    <source>
        <dbReference type="Proteomes" id="UP001634393"/>
    </source>
</evidence>
<dbReference type="Pfam" id="PF03398">
    <property type="entry name" value="Ist1"/>
    <property type="match status" value="1"/>
</dbReference>
<dbReference type="Proteomes" id="UP001634393">
    <property type="component" value="Unassembled WGS sequence"/>
</dbReference>
<evidence type="ECO:0000256" key="1">
    <source>
        <dbReference type="ARBA" id="ARBA00005536"/>
    </source>
</evidence>
<feature type="compositionally biased region" description="Basic and acidic residues" evidence="2">
    <location>
        <begin position="189"/>
        <end position="202"/>
    </location>
</feature>
<gene>
    <name evidence="3" type="ORF">ACJIZ3_025491</name>
</gene>
<keyword evidence="4" id="KW-1185">Reference proteome</keyword>
<feature type="compositionally biased region" description="Basic and acidic residues" evidence="2">
    <location>
        <begin position="327"/>
        <end position="339"/>
    </location>
</feature>
<dbReference type="AlphaFoldDB" id="A0ABD3TVR5"/>
<evidence type="ECO:0008006" key="5">
    <source>
        <dbReference type="Google" id="ProtNLM"/>
    </source>
</evidence>
<proteinExistence type="inferred from homology"/>
<dbReference type="EMBL" id="JBJXBP010000003">
    <property type="protein sequence ID" value="KAL3840900.1"/>
    <property type="molecule type" value="Genomic_DNA"/>
</dbReference>
<sequence length="459" mass="52432">MFDGLLKSKFYSKCKSDIKLTRTRVDMIMKKRNAMQKYLRNDVADLLKNGLDTNAYGRAEGLLVELSKTSCYEFIEQCSVCVSSHLSAMDKQRECPEECREAVSSLMFAAARFADLPELRELRTIFFDRYGNSLDCLVNKQFVEKLKSGLPSKDLKLQLLQDVALESGLEWNSKALENKLYNEAASQKNAREVTAPERKKDLSYNGPTEATKTEDRRLSNKRTESALPFKDIQVDTIRRNENPNKTASLRSDPNEEEIENEKPLKFKSIPPPYTKSEVKSSSRDEEKNHDQEDLTGKNTKPIPKSVRRRNPRPRQNQENACDSTGNEEEKMKDVNKEKAAQAQKILKYFDKGSRDEEKEEEKIVDKLLRYYSRINGPREKGKSEINAPTESSKATKPNRGRDCSNRSMSLPGETTPDETPKTHNRASSFQPEMLNGNHVHPKLPDYDDFVARLAASRGN</sequence>
<feature type="compositionally biased region" description="Polar residues" evidence="2">
    <location>
        <begin position="386"/>
        <end position="395"/>
    </location>
</feature>
<dbReference type="Gene3D" id="1.20.1260.60">
    <property type="entry name" value="Vacuolar protein sorting-associated protein Ist1"/>
    <property type="match status" value="1"/>
</dbReference>
<feature type="region of interest" description="Disordered" evidence="2">
    <location>
        <begin position="185"/>
        <end position="340"/>
    </location>
</feature>